<organism evidence="1">
    <name type="scientific">Trichodesmium erythraeum (strain IMS101)</name>
    <dbReference type="NCBI Taxonomy" id="203124"/>
    <lineage>
        <taxon>Bacteria</taxon>
        <taxon>Bacillati</taxon>
        <taxon>Cyanobacteriota</taxon>
        <taxon>Cyanophyceae</taxon>
        <taxon>Oscillatoriophycideae</taxon>
        <taxon>Oscillatoriales</taxon>
        <taxon>Microcoleaceae</taxon>
        <taxon>Trichodesmium</taxon>
    </lineage>
</organism>
<dbReference type="AlphaFoldDB" id="Q117L7"/>
<dbReference type="RefSeq" id="WP_011610698.1">
    <property type="nucleotide sequence ID" value="NC_008312.1"/>
</dbReference>
<name>Q117L7_TRIEI</name>
<gene>
    <name evidence="1" type="ordered locus">Tery_0908</name>
</gene>
<sequence length="74" mass="8340">MFGKFSPRKSASYTTLPGKAGVILLFREVTEKIELDPDDTPVAKIKVSLTRTLPKAKSKQPISFSQMWKEIDIE</sequence>
<dbReference type="OrthoDB" id="573320at2"/>
<protein>
    <submittedName>
        <fullName evidence="1">Uncharacterized protein</fullName>
    </submittedName>
</protein>
<evidence type="ECO:0000313" key="1">
    <source>
        <dbReference type="EMBL" id="ABG50307.1"/>
    </source>
</evidence>
<reference evidence="1" key="1">
    <citation type="submission" date="2006-06" db="EMBL/GenBank/DDBJ databases">
        <title>Complete sequence of Trichodesmium erythraeum IMS101.</title>
        <authorList>
            <consortium name="US DOE Joint Genome Institute"/>
            <person name="Copeland A."/>
            <person name="Lucas S."/>
            <person name="Lapidus A."/>
            <person name="Barry K."/>
            <person name="Detter J.C."/>
            <person name="Glavina del Rio T."/>
            <person name="Hammon N."/>
            <person name="Israni S."/>
            <person name="Dalin E."/>
            <person name="Tice H."/>
            <person name="Pitluck S."/>
            <person name="Kiss H."/>
            <person name="Munk A.C."/>
            <person name="Brettin T."/>
            <person name="Bruce D."/>
            <person name="Han C."/>
            <person name="Tapia R."/>
            <person name="Gilna P."/>
            <person name="Schmutz J."/>
            <person name="Larimer F."/>
            <person name="Land M."/>
            <person name="Hauser L."/>
            <person name="Kyrpides N."/>
            <person name="Kim E."/>
            <person name="Richardson P."/>
        </authorList>
    </citation>
    <scope>NUCLEOTIDE SEQUENCE [LARGE SCALE GENOMIC DNA]</scope>
    <source>
        <strain evidence="1">IMS101</strain>
    </source>
</reference>
<dbReference type="EMBL" id="CP000393">
    <property type="protein sequence ID" value="ABG50307.1"/>
    <property type="molecule type" value="Genomic_DNA"/>
</dbReference>
<dbReference type="KEGG" id="ter:Tery_0908"/>
<accession>Q117L7</accession>
<proteinExistence type="predicted"/>
<dbReference type="HOGENOM" id="CLU_2686746_0_0_3"/>